<feature type="region of interest" description="Disordered" evidence="1">
    <location>
        <begin position="121"/>
        <end position="144"/>
    </location>
</feature>
<evidence type="ECO:0000256" key="1">
    <source>
        <dbReference type="SAM" id="MobiDB-lite"/>
    </source>
</evidence>
<dbReference type="AlphaFoldDB" id="A0A3Q9G8Q2"/>
<gene>
    <name evidence="2" type="ORF">EJ997_10800</name>
</gene>
<dbReference type="RefSeq" id="WP_126704558.1">
    <property type="nucleotide sequence ID" value="NZ_CP034593.1"/>
</dbReference>
<sequence length="468" mass="50602">MTMWRPVSGDIYGLDPILFNEEAFQEFFAKERVLARGKNIENGHYEIELAVTGRRRRVAVLDDEGYVIPGMPLSELVDTMDATLRKVQIVIDGEVRYGDIDLGSLPADLAEDVAFFQEGDDGLTGVAQTPEEATSETADAEEDEELPDAPLLMLTDIVLAEIPALAAVSKVTMAAIPHGTINAIVGEKAVDPKRLILPKPVFHLTLRTQGEGAPVLTVTLDNQRTQSWTWDGQLPILDWMNEYDGAREFADEHLGAGALARRCVLEIEDGSAMEVRDALLSNKKLGPAFFVQAMGLRPEILDVLDGRMKVNELQDAEVFEQATFAKALREALALEISGHGVAKPKLWATYRKVFLDNPGLLNAAASIQAALGGSIFVGALQAKGRKARWGAGAGALLMVNAVSRILTTQFIQESLEQSEAVQKLAAAAAEEARTEERARIQQEAASASAETAQTPGSATAQTPEDSDE</sequence>
<keyword evidence="3" id="KW-1185">Reference proteome</keyword>
<dbReference type="OrthoDB" id="3268971at2"/>
<proteinExistence type="predicted"/>
<evidence type="ECO:0000313" key="3">
    <source>
        <dbReference type="Proteomes" id="UP000280344"/>
    </source>
</evidence>
<feature type="region of interest" description="Disordered" evidence="1">
    <location>
        <begin position="432"/>
        <end position="468"/>
    </location>
</feature>
<name>A0A3Q9G8Q2_9ACTO</name>
<organism evidence="2 3">
    <name type="scientific">Flaviflexus ciconiae</name>
    <dbReference type="NCBI Taxonomy" id="2496867"/>
    <lineage>
        <taxon>Bacteria</taxon>
        <taxon>Bacillati</taxon>
        <taxon>Actinomycetota</taxon>
        <taxon>Actinomycetes</taxon>
        <taxon>Actinomycetales</taxon>
        <taxon>Actinomycetaceae</taxon>
        <taxon>Flaviflexus</taxon>
    </lineage>
</organism>
<feature type="compositionally biased region" description="Low complexity" evidence="1">
    <location>
        <begin position="441"/>
        <end position="454"/>
    </location>
</feature>
<evidence type="ECO:0000313" key="2">
    <source>
        <dbReference type="EMBL" id="AZQ77755.1"/>
    </source>
</evidence>
<accession>A0A3Q9G8Q2</accession>
<reference evidence="2 3" key="1">
    <citation type="submission" date="2018-12" db="EMBL/GenBank/DDBJ databases">
        <title>Complete genome sequence of Flaviflexus sp. H23T48.</title>
        <authorList>
            <person name="Bae J.-W."/>
            <person name="Lee J.-Y."/>
        </authorList>
    </citation>
    <scope>NUCLEOTIDE SEQUENCE [LARGE SCALE GENOMIC DNA]</scope>
    <source>
        <strain evidence="2 3">H23T48</strain>
    </source>
</reference>
<dbReference type="EMBL" id="CP034593">
    <property type="protein sequence ID" value="AZQ77755.1"/>
    <property type="molecule type" value="Genomic_DNA"/>
</dbReference>
<feature type="compositionally biased region" description="Polar residues" evidence="1">
    <location>
        <begin position="455"/>
        <end position="468"/>
    </location>
</feature>
<dbReference type="KEGG" id="flh:EJ997_10800"/>
<protein>
    <submittedName>
        <fullName evidence="2">Uncharacterized protein</fullName>
    </submittedName>
</protein>
<dbReference type="Proteomes" id="UP000280344">
    <property type="component" value="Chromosome"/>
</dbReference>